<name>A0A967E5A2_9FLAO</name>
<evidence type="ECO:0000313" key="2">
    <source>
        <dbReference type="Proteomes" id="UP000707206"/>
    </source>
</evidence>
<dbReference type="EMBL" id="VIKU02000001">
    <property type="protein sequence ID" value="NHF57859.1"/>
    <property type="molecule type" value="Genomic_DNA"/>
</dbReference>
<dbReference type="Proteomes" id="UP000707206">
    <property type="component" value="Unassembled WGS sequence"/>
</dbReference>
<dbReference type="RefSeq" id="WP_152572387.1">
    <property type="nucleotide sequence ID" value="NZ_VIKU02000001.1"/>
</dbReference>
<keyword evidence="2" id="KW-1185">Reference proteome</keyword>
<proteinExistence type="predicted"/>
<evidence type="ECO:0000313" key="1">
    <source>
        <dbReference type="EMBL" id="NHF57859.1"/>
    </source>
</evidence>
<reference evidence="1" key="2">
    <citation type="submission" date="2020-03" db="EMBL/GenBank/DDBJ databases">
        <title>Flavobacteriaceae bacterium strain TP-CH-4, a member of the family Flavobacteriaceae isolated from a deep-sea seamount.</title>
        <authorList>
            <person name="Zhang D.-C."/>
        </authorList>
    </citation>
    <scope>NUCLEOTIDE SEQUENCE</scope>
    <source>
        <strain evidence="1">TP-CH-4</strain>
    </source>
</reference>
<dbReference type="AlphaFoldDB" id="A0A967E5A2"/>
<protein>
    <submittedName>
        <fullName evidence="1">Uncharacterized protein</fullName>
    </submittedName>
</protein>
<comment type="caution">
    <text evidence="1">The sequence shown here is derived from an EMBL/GenBank/DDBJ whole genome shotgun (WGS) entry which is preliminary data.</text>
</comment>
<organism evidence="1 2">
    <name type="scientific">Pelagihabitans pacificus</name>
    <dbReference type="NCBI Taxonomy" id="2696054"/>
    <lineage>
        <taxon>Bacteria</taxon>
        <taxon>Pseudomonadati</taxon>
        <taxon>Bacteroidota</taxon>
        <taxon>Flavobacteriia</taxon>
        <taxon>Flavobacteriales</taxon>
        <taxon>Flavobacteriaceae</taxon>
        <taxon>Pelagihabitans</taxon>
    </lineage>
</organism>
<sequence>MIYVETDCVIEGEALLPELIVELRDIYPDRIPICFVACSDVTVDKKFEDIKKFSRKKKDWLLSKSSEYIRDHVNNMIAHSKSLRESCKEHDISYFDTSKNFMETIEEATAYMLVTA</sequence>
<accession>A0A967E5A2</accession>
<reference evidence="1" key="1">
    <citation type="submission" date="2019-07" db="EMBL/GenBank/DDBJ databases">
        <authorList>
            <person name="De-Chao Zhang Q."/>
        </authorList>
    </citation>
    <scope>NUCLEOTIDE SEQUENCE</scope>
    <source>
        <strain evidence="1">TP-CH-4</strain>
    </source>
</reference>
<gene>
    <name evidence="1" type="ORF">FK220_000800</name>
</gene>